<organism evidence="2 3">
    <name type="scientific">Panicum virgatum</name>
    <name type="common">Blackwell switchgrass</name>
    <dbReference type="NCBI Taxonomy" id="38727"/>
    <lineage>
        <taxon>Eukaryota</taxon>
        <taxon>Viridiplantae</taxon>
        <taxon>Streptophyta</taxon>
        <taxon>Embryophyta</taxon>
        <taxon>Tracheophyta</taxon>
        <taxon>Spermatophyta</taxon>
        <taxon>Magnoliopsida</taxon>
        <taxon>Liliopsida</taxon>
        <taxon>Poales</taxon>
        <taxon>Poaceae</taxon>
        <taxon>PACMAD clade</taxon>
        <taxon>Panicoideae</taxon>
        <taxon>Panicodae</taxon>
        <taxon>Paniceae</taxon>
        <taxon>Panicinae</taxon>
        <taxon>Panicum</taxon>
        <taxon>Panicum sect. Hiantes</taxon>
    </lineage>
</organism>
<reference evidence="2 3" key="1">
    <citation type="submission" date="2020-05" db="EMBL/GenBank/DDBJ databases">
        <title>WGS assembly of Panicum virgatum.</title>
        <authorList>
            <person name="Lovell J.T."/>
            <person name="Jenkins J."/>
            <person name="Shu S."/>
            <person name="Juenger T.E."/>
            <person name="Schmutz J."/>
        </authorList>
    </citation>
    <scope>NUCLEOTIDE SEQUENCE [LARGE SCALE GENOMIC DNA]</scope>
    <source>
        <strain evidence="3">cv. AP13</strain>
    </source>
</reference>
<evidence type="ECO:0000256" key="1">
    <source>
        <dbReference type="SAM" id="MobiDB-lite"/>
    </source>
</evidence>
<dbReference type="EMBL" id="CM029039">
    <property type="protein sequence ID" value="KAG2640108.1"/>
    <property type="molecule type" value="Genomic_DNA"/>
</dbReference>
<evidence type="ECO:0000313" key="3">
    <source>
        <dbReference type="Proteomes" id="UP000823388"/>
    </source>
</evidence>
<gene>
    <name evidence="2" type="ORF">PVAP13_2KG071016</name>
</gene>
<proteinExistence type="predicted"/>
<dbReference type="AlphaFoldDB" id="A0A8T0VYD4"/>
<keyword evidence="3" id="KW-1185">Reference proteome</keyword>
<feature type="region of interest" description="Disordered" evidence="1">
    <location>
        <begin position="23"/>
        <end position="63"/>
    </location>
</feature>
<comment type="caution">
    <text evidence="2">The sequence shown here is derived from an EMBL/GenBank/DDBJ whole genome shotgun (WGS) entry which is preliminary data.</text>
</comment>
<sequence length="128" mass="14614">MAGPRRVQDLRRRRVTRPSLTCRSAHARTPRRRHHRLHQPTPKATRVNYPLTPRHAPAGPSRRRQGLLAVAFAQPRRVTLVALGERAARDTPALRVSVGRLRPLGISRRQRPRLRSCERAREVAVAVE</sequence>
<protein>
    <submittedName>
        <fullName evidence="2">Uncharacterized protein</fullName>
    </submittedName>
</protein>
<accession>A0A8T0VYD4</accession>
<dbReference type="Proteomes" id="UP000823388">
    <property type="component" value="Chromosome 2K"/>
</dbReference>
<feature type="compositionally biased region" description="Basic residues" evidence="1">
    <location>
        <begin position="25"/>
        <end position="38"/>
    </location>
</feature>
<name>A0A8T0VYD4_PANVG</name>
<evidence type="ECO:0000313" key="2">
    <source>
        <dbReference type="EMBL" id="KAG2640108.1"/>
    </source>
</evidence>